<proteinExistence type="predicted"/>
<dbReference type="STRING" id="1859457.BET10_04280"/>
<gene>
    <name evidence="1" type="ORF">BET10_04280</name>
</gene>
<evidence type="ECO:0000313" key="2">
    <source>
        <dbReference type="Proteomes" id="UP000179786"/>
    </source>
</evidence>
<organism evidence="1 2">
    <name type="scientific">Pseudoalteromonas amylolytica</name>
    <dbReference type="NCBI Taxonomy" id="1859457"/>
    <lineage>
        <taxon>Bacteria</taxon>
        <taxon>Pseudomonadati</taxon>
        <taxon>Pseudomonadota</taxon>
        <taxon>Gammaproteobacteria</taxon>
        <taxon>Alteromonadales</taxon>
        <taxon>Pseudoalteromonadaceae</taxon>
        <taxon>Pseudoalteromonas</taxon>
    </lineage>
</organism>
<evidence type="ECO:0000313" key="1">
    <source>
        <dbReference type="EMBL" id="OHU92680.1"/>
    </source>
</evidence>
<comment type="caution">
    <text evidence="1">The sequence shown here is derived from an EMBL/GenBank/DDBJ whole genome shotgun (WGS) entry which is preliminary data.</text>
</comment>
<keyword evidence="2" id="KW-1185">Reference proteome</keyword>
<name>A0A1S1MV92_9GAMM</name>
<evidence type="ECO:0008006" key="3">
    <source>
        <dbReference type="Google" id="ProtNLM"/>
    </source>
</evidence>
<dbReference type="OrthoDB" id="6289947at2"/>
<accession>A0A1S1MV92</accession>
<dbReference type="Proteomes" id="UP000179786">
    <property type="component" value="Unassembled WGS sequence"/>
</dbReference>
<dbReference type="RefSeq" id="WP_070983238.1">
    <property type="nucleotide sequence ID" value="NZ_MKJU01000006.1"/>
</dbReference>
<reference evidence="1 2" key="1">
    <citation type="submission" date="2016-09" db="EMBL/GenBank/DDBJ databases">
        <title>Pseudoalteromonas amylolytica sp. nov., isolated from the surface seawater.</title>
        <authorList>
            <person name="Wu Y.-H."/>
            <person name="Cheng H."/>
            <person name="Jin X.-B."/>
            <person name="Wang C.-S."/>
            <person name="Xu X.-W."/>
        </authorList>
    </citation>
    <scope>NUCLEOTIDE SEQUENCE [LARGE SCALE GENOMIC DNA]</scope>
    <source>
        <strain evidence="1 2">JW1</strain>
    </source>
</reference>
<dbReference type="EMBL" id="MKJU01000006">
    <property type="protein sequence ID" value="OHU92680.1"/>
    <property type="molecule type" value="Genomic_DNA"/>
</dbReference>
<protein>
    <recommendedName>
        <fullName evidence="3">General secretion pathway protein GspM</fullName>
    </recommendedName>
</protein>
<dbReference type="AlphaFoldDB" id="A0A1S1MV92"/>
<sequence>MNSREEILKKWGGAAIALLVSLEFVVFPWLDWVEHSKNEILNARTFAAKQNNVASQYADIESKLAELKEQTALYAQLPTLEKNQDPALLWLEVVDAAIARVEATVKNKAPQRAVVINDDYSAFTGRISASGEYNKILNLLDELENISQGNRVRQVSLNQHRAKRGEVTANIEFVRVYRTK</sequence>